<evidence type="ECO:0000313" key="2">
    <source>
        <dbReference type="EMBL" id="MFD2565754.1"/>
    </source>
</evidence>
<dbReference type="EMBL" id="JBHULH010000001">
    <property type="protein sequence ID" value="MFD2565754.1"/>
    <property type="molecule type" value="Genomic_DNA"/>
</dbReference>
<dbReference type="Pfam" id="PF19578">
    <property type="entry name" value="DUF6090"/>
    <property type="match status" value="1"/>
</dbReference>
<name>A0ABW5LPI6_9FLAO</name>
<keyword evidence="1" id="KW-1133">Transmembrane helix</keyword>
<evidence type="ECO:0000256" key="1">
    <source>
        <dbReference type="SAM" id="Phobius"/>
    </source>
</evidence>
<reference evidence="3" key="1">
    <citation type="journal article" date="2019" name="Int. J. Syst. Evol. Microbiol.">
        <title>The Global Catalogue of Microorganisms (GCM) 10K type strain sequencing project: providing services to taxonomists for standard genome sequencing and annotation.</title>
        <authorList>
            <consortium name="The Broad Institute Genomics Platform"/>
            <consortium name="The Broad Institute Genome Sequencing Center for Infectious Disease"/>
            <person name="Wu L."/>
            <person name="Ma J."/>
        </authorList>
    </citation>
    <scope>NUCLEOTIDE SEQUENCE [LARGE SCALE GENOMIC DNA]</scope>
    <source>
        <strain evidence="3">KCTC 52127</strain>
    </source>
</reference>
<gene>
    <name evidence="2" type="ORF">ACFSRZ_00140</name>
</gene>
<keyword evidence="1" id="KW-0812">Transmembrane</keyword>
<comment type="caution">
    <text evidence="2">The sequence shown here is derived from an EMBL/GenBank/DDBJ whole genome shotgun (WGS) entry which is preliminary data.</text>
</comment>
<proteinExistence type="predicted"/>
<evidence type="ECO:0000313" key="3">
    <source>
        <dbReference type="Proteomes" id="UP001597508"/>
    </source>
</evidence>
<dbReference type="InterPro" id="IPR045749">
    <property type="entry name" value="DUF6090"/>
</dbReference>
<dbReference type="Proteomes" id="UP001597508">
    <property type="component" value="Unassembled WGS sequence"/>
</dbReference>
<sequence>MLKIFRRVRQKLLRENKVSNYMLYAIGEIALVMIGILLALQVNNWNEERKSNKQLKSILKNVSLDLKRDTASASRIIRFYDTIKKKSDLIIQKKLDRNNYKECPECRSLVTIYQPFVIQKKGYELLKDFSNNHQTKTDTLITNITQFYTTFDVLVKDSNAFIKEEVFKNIEFFKTKDWFVDWTLGKYSRDMVIFFTESEEYRKMVAANDVLAGRNHKLFVDLYNKGAVELLKKIEERIKKTE</sequence>
<keyword evidence="1" id="KW-0472">Membrane</keyword>
<keyword evidence="3" id="KW-1185">Reference proteome</keyword>
<protein>
    <submittedName>
        <fullName evidence="2">DUF6090 family protein</fullName>
    </submittedName>
</protein>
<organism evidence="2 3">
    <name type="scientific">Pseudotenacibaculum haliotis</name>
    <dbReference type="NCBI Taxonomy" id="1862138"/>
    <lineage>
        <taxon>Bacteria</taxon>
        <taxon>Pseudomonadati</taxon>
        <taxon>Bacteroidota</taxon>
        <taxon>Flavobacteriia</taxon>
        <taxon>Flavobacteriales</taxon>
        <taxon>Flavobacteriaceae</taxon>
        <taxon>Pseudotenacibaculum</taxon>
    </lineage>
</organism>
<dbReference type="RefSeq" id="WP_379664480.1">
    <property type="nucleotide sequence ID" value="NZ_JBHULH010000001.1"/>
</dbReference>
<feature type="transmembrane region" description="Helical" evidence="1">
    <location>
        <begin position="21"/>
        <end position="40"/>
    </location>
</feature>
<accession>A0ABW5LPI6</accession>